<dbReference type="Pfam" id="PF22458">
    <property type="entry name" value="RsmF-B_ferredox"/>
    <property type="match status" value="1"/>
</dbReference>
<feature type="binding site" evidence="14">
    <location>
        <begin position="259"/>
        <end position="265"/>
    </location>
    <ligand>
        <name>S-adenosyl-L-methionine</name>
        <dbReference type="ChEBI" id="CHEBI:59789"/>
    </ligand>
</feature>
<dbReference type="EC" id="2.1.1.176" evidence="4"/>
<evidence type="ECO:0000256" key="2">
    <source>
        <dbReference type="ARBA" id="ARBA00004496"/>
    </source>
</evidence>
<dbReference type="PROSITE" id="PS51686">
    <property type="entry name" value="SAM_MT_RSMB_NOP"/>
    <property type="match status" value="1"/>
</dbReference>
<evidence type="ECO:0000259" key="15">
    <source>
        <dbReference type="PROSITE" id="PS51686"/>
    </source>
</evidence>
<keyword evidence="8 14" id="KW-0808">Transferase</keyword>
<evidence type="ECO:0000256" key="3">
    <source>
        <dbReference type="ARBA" id="ARBA00007494"/>
    </source>
</evidence>
<dbReference type="InterPro" id="IPR018314">
    <property type="entry name" value="RsmB/NOL1/NOP2-like_CS"/>
</dbReference>
<dbReference type="CDD" id="cd02440">
    <property type="entry name" value="AdoMet_MTases"/>
    <property type="match status" value="1"/>
</dbReference>
<dbReference type="NCBIfam" id="NF011494">
    <property type="entry name" value="PRK14902.1"/>
    <property type="match status" value="1"/>
</dbReference>
<comment type="catalytic activity">
    <reaction evidence="13">
        <text>cytidine(967) in 16S rRNA + S-adenosyl-L-methionine = 5-methylcytidine(967) in 16S rRNA + S-adenosyl-L-homocysteine + H(+)</text>
        <dbReference type="Rhea" id="RHEA:42748"/>
        <dbReference type="Rhea" id="RHEA-COMP:10219"/>
        <dbReference type="Rhea" id="RHEA-COMP:10220"/>
        <dbReference type="ChEBI" id="CHEBI:15378"/>
        <dbReference type="ChEBI" id="CHEBI:57856"/>
        <dbReference type="ChEBI" id="CHEBI:59789"/>
        <dbReference type="ChEBI" id="CHEBI:74483"/>
        <dbReference type="ChEBI" id="CHEBI:82748"/>
        <dbReference type="EC" id="2.1.1.176"/>
    </reaction>
</comment>
<dbReference type="GO" id="GO:0003723">
    <property type="term" value="F:RNA binding"/>
    <property type="evidence" value="ECO:0007669"/>
    <property type="project" value="UniProtKB-UniRule"/>
</dbReference>
<evidence type="ECO:0000256" key="9">
    <source>
        <dbReference type="ARBA" id="ARBA00022691"/>
    </source>
</evidence>
<gene>
    <name evidence="16" type="primary">rsmB</name>
    <name evidence="16" type="ORF">FN924_08090</name>
</gene>
<evidence type="ECO:0000256" key="6">
    <source>
        <dbReference type="ARBA" id="ARBA00022552"/>
    </source>
</evidence>
<proteinExistence type="inferred from homology"/>
<evidence type="ECO:0000313" key="16">
    <source>
        <dbReference type="EMBL" id="QDP40131.1"/>
    </source>
</evidence>
<dbReference type="PANTHER" id="PTHR22807">
    <property type="entry name" value="NOP2 YEAST -RELATED NOL1/NOP2/FMU SUN DOMAIN-CONTAINING"/>
    <property type="match status" value="1"/>
</dbReference>
<sequence length="450" mass="51415">MAQQKLREAALDLVVRIGEHGGYSHLLIDQAIKKNQFDRRDEALLTEMVYGTIQRKLTLDYYLSHFIDEKKKLQPWVKWLLLLSMYQMIYLDKVPDHAILNEAVDISKKRGHKGISSLVNAVLRNIQRKGLSDIETIEEPARKLSVLTSHPEWLVQRWLSFYGEEITEKMCQANLTHKPMNVRIQPLKITREEAMDSLKLEGLEVEASLFSSQGIIVRSGNVLRTKLFQENLLSVQDQSSMLVGEMLEVEPTMMVLDACSAPGGKTTHIAEKMQNNGAIHAYDLHAKKAKLVTTRAAELELSIIQAKQADSRNLQDFHENESFDRILLDAPCSGLGVLRGKPDIKYHKREEDVHTLATIQFELLESVSPLLKKDGKLLYSTCTVDKEENEQNIERFLQQHPEFEMDSTFTSQLPKELQESAAGLSAYGLQLFPYEYDTDGFFLTRLIRTK</sequence>
<feature type="domain" description="SAM-dependent MTase RsmB/NOP-type" evidence="15">
    <location>
        <begin position="170"/>
        <end position="449"/>
    </location>
</feature>
<dbReference type="InterPro" id="IPR004573">
    <property type="entry name" value="rRNA_ssu_MeTfrase_B"/>
</dbReference>
<dbReference type="Gene3D" id="3.40.50.150">
    <property type="entry name" value="Vaccinia Virus protein VP39"/>
    <property type="match status" value="1"/>
</dbReference>
<dbReference type="PROSITE" id="PS01153">
    <property type="entry name" value="NOL1_NOP2_SUN"/>
    <property type="match status" value="1"/>
</dbReference>
<evidence type="ECO:0000256" key="12">
    <source>
        <dbReference type="ARBA" id="ARBA00031088"/>
    </source>
</evidence>
<dbReference type="InterPro" id="IPR029063">
    <property type="entry name" value="SAM-dependent_MTases_sf"/>
</dbReference>
<evidence type="ECO:0000256" key="11">
    <source>
        <dbReference type="ARBA" id="ARBA00030399"/>
    </source>
</evidence>
<protein>
    <recommendedName>
        <fullName evidence="4">16S rRNA (cytosine(967)-C(5))-methyltransferase</fullName>
        <ecNumber evidence="4">2.1.1.176</ecNumber>
    </recommendedName>
    <alternativeName>
        <fullName evidence="11">16S rRNA m5C967 methyltransferase</fullName>
    </alternativeName>
    <alternativeName>
        <fullName evidence="12">rRNA (cytosine-C(5)-)-methyltransferase RsmB</fullName>
    </alternativeName>
</protein>
<evidence type="ECO:0000256" key="5">
    <source>
        <dbReference type="ARBA" id="ARBA00022490"/>
    </source>
</evidence>
<dbReference type="Gene3D" id="3.30.70.1170">
    <property type="entry name" value="Sun protein, domain 3"/>
    <property type="match status" value="1"/>
</dbReference>
<dbReference type="InterPro" id="IPR023267">
    <property type="entry name" value="RCMT"/>
</dbReference>
<dbReference type="PRINTS" id="PR02008">
    <property type="entry name" value="RCMTFAMILY"/>
</dbReference>
<dbReference type="Pfam" id="PF01029">
    <property type="entry name" value="NusB"/>
    <property type="match status" value="1"/>
</dbReference>
<dbReference type="GO" id="GO:0006355">
    <property type="term" value="P:regulation of DNA-templated transcription"/>
    <property type="evidence" value="ECO:0007669"/>
    <property type="project" value="InterPro"/>
</dbReference>
<feature type="binding site" evidence="14">
    <location>
        <position position="283"/>
    </location>
    <ligand>
        <name>S-adenosyl-L-methionine</name>
        <dbReference type="ChEBI" id="CHEBI:59789"/>
    </ligand>
</feature>
<dbReference type="GO" id="GO:0008649">
    <property type="term" value="F:rRNA methyltransferase activity"/>
    <property type="evidence" value="ECO:0007669"/>
    <property type="project" value="InterPro"/>
</dbReference>
<comment type="function">
    <text evidence="1">Specifically methylates the cytosine at position 967 (m5C967) of 16S rRNA.</text>
</comment>
<evidence type="ECO:0000256" key="14">
    <source>
        <dbReference type="PROSITE-ProRule" id="PRU01023"/>
    </source>
</evidence>
<keyword evidence="9 14" id="KW-0949">S-adenosyl-L-methionine</keyword>
<feature type="binding site" evidence="14">
    <location>
        <position position="329"/>
    </location>
    <ligand>
        <name>S-adenosyl-L-methionine</name>
        <dbReference type="ChEBI" id="CHEBI:59789"/>
    </ligand>
</feature>
<dbReference type="GO" id="GO:0005737">
    <property type="term" value="C:cytoplasm"/>
    <property type="evidence" value="ECO:0007669"/>
    <property type="project" value="UniProtKB-SubCell"/>
</dbReference>
<evidence type="ECO:0000256" key="4">
    <source>
        <dbReference type="ARBA" id="ARBA00012140"/>
    </source>
</evidence>
<dbReference type="InterPro" id="IPR049560">
    <property type="entry name" value="MeTrfase_RsmB-F_NOP2_cat"/>
</dbReference>
<evidence type="ECO:0000256" key="13">
    <source>
        <dbReference type="ARBA" id="ARBA00047283"/>
    </source>
</evidence>
<keyword evidence="10 14" id="KW-0694">RNA-binding</keyword>
<keyword evidence="5" id="KW-0963">Cytoplasm</keyword>
<dbReference type="PANTHER" id="PTHR22807:SF53">
    <property type="entry name" value="RIBOSOMAL RNA SMALL SUBUNIT METHYLTRANSFERASE B-RELATED"/>
    <property type="match status" value="1"/>
</dbReference>
<keyword evidence="17" id="KW-1185">Reference proteome</keyword>
<feature type="active site" description="Nucleophile" evidence="14">
    <location>
        <position position="382"/>
    </location>
</feature>
<dbReference type="AlphaFoldDB" id="A0A516KFE3"/>
<dbReference type="Pfam" id="PF01189">
    <property type="entry name" value="Methyltr_RsmB-F"/>
    <property type="match status" value="1"/>
</dbReference>
<reference evidence="16 17" key="1">
    <citation type="submission" date="2019-07" db="EMBL/GenBank/DDBJ databases">
        <authorList>
            <person name="Li J."/>
        </authorList>
    </citation>
    <scope>NUCLEOTIDE SEQUENCE [LARGE SCALE GENOMIC DNA]</scope>
    <source>
        <strain evidence="16 17">TKL69</strain>
    </source>
</reference>
<keyword evidence="6" id="KW-0698">rRNA processing</keyword>
<dbReference type="Proteomes" id="UP000315215">
    <property type="component" value="Chromosome"/>
</dbReference>
<accession>A0A516KFE3</accession>
<keyword evidence="7 14" id="KW-0489">Methyltransferase</keyword>
<dbReference type="RefSeq" id="WP_143893407.1">
    <property type="nucleotide sequence ID" value="NZ_CP041666.1"/>
</dbReference>
<dbReference type="KEGG" id="aqt:FN924_08090"/>
<comment type="subcellular location">
    <subcellularLocation>
        <location evidence="2">Cytoplasm</location>
    </subcellularLocation>
</comment>
<dbReference type="EMBL" id="CP041666">
    <property type="protein sequence ID" value="QDP40131.1"/>
    <property type="molecule type" value="Genomic_DNA"/>
</dbReference>
<evidence type="ECO:0000256" key="1">
    <source>
        <dbReference type="ARBA" id="ARBA00002724"/>
    </source>
</evidence>
<evidence type="ECO:0000256" key="7">
    <source>
        <dbReference type="ARBA" id="ARBA00022603"/>
    </source>
</evidence>
<feature type="binding site" evidence="14">
    <location>
        <position position="310"/>
    </location>
    <ligand>
        <name>S-adenosyl-L-methionine</name>
        <dbReference type="ChEBI" id="CHEBI:59789"/>
    </ligand>
</feature>
<organism evidence="16 17">
    <name type="scientific">Radiobacillus deserti</name>
    <dbReference type="NCBI Taxonomy" id="2594883"/>
    <lineage>
        <taxon>Bacteria</taxon>
        <taxon>Bacillati</taxon>
        <taxon>Bacillota</taxon>
        <taxon>Bacilli</taxon>
        <taxon>Bacillales</taxon>
        <taxon>Bacillaceae</taxon>
        <taxon>Radiobacillus</taxon>
    </lineage>
</organism>
<evidence type="ECO:0000313" key="17">
    <source>
        <dbReference type="Proteomes" id="UP000315215"/>
    </source>
</evidence>
<evidence type="ECO:0000256" key="10">
    <source>
        <dbReference type="ARBA" id="ARBA00022884"/>
    </source>
</evidence>
<dbReference type="InterPro" id="IPR006027">
    <property type="entry name" value="NusB_RsmB_TIM44"/>
</dbReference>
<evidence type="ECO:0000256" key="8">
    <source>
        <dbReference type="ARBA" id="ARBA00022679"/>
    </source>
</evidence>
<dbReference type="InterPro" id="IPR054728">
    <property type="entry name" value="RsmB-like_ferredoxin"/>
</dbReference>
<dbReference type="InterPro" id="IPR001678">
    <property type="entry name" value="MeTrfase_RsmB-F_NOP2_dom"/>
</dbReference>
<dbReference type="OrthoDB" id="9810297at2"/>
<dbReference type="FunFam" id="1.10.940.10:FF:000006">
    <property type="entry name" value="16S rRNA (Cytosine(967)-C(5))-methyltransferase RsmB"/>
    <property type="match status" value="1"/>
</dbReference>
<dbReference type="NCBIfam" id="TIGR00563">
    <property type="entry name" value="rsmB"/>
    <property type="match status" value="1"/>
</dbReference>
<name>A0A516KFE3_9BACI</name>
<dbReference type="SUPFAM" id="SSF53335">
    <property type="entry name" value="S-adenosyl-L-methionine-dependent methyltransferases"/>
    <property type="match status" value="1"/>
</dbReference>
<dbReference type="FunFam" id="3.40.50.150:FF:000022">
    <property type="entry name" value="Ribosomal RNA small subunit methyltransferase B"/>
    <property type="match status" value="1"/>
</dbReference>
<dbReference type="FunFam" id="3.30.70.1170:FF:000003">
    <property type="entry name" value="16S rRNA (Cytosine(967)-C(5))-methyltransferase RsmB"/>
    <property type="match status" value="1"/>
</dbReference>
<dbReference type="SUPFAM" id="SSF48013">
    <property type="entry name" value="NusB-like"/>
    <property type="match status" value="1"/>
</dbReference>
<comment type="similarity">
    <text evidence="3 14">Belongs to the class I-like SAM-binding methyltransferase superfamily. RsmB/NOP family.</text>
</comment>
<dbReference type="InterPro" id="IPR035926">
    <property type="entry name" value="NusB-like_sf"/>
</dbReference>
<dbReference type="Gene3D" id="1.10.940.10">
    <property type="entry name" value="NusB-like"/>
    <property type="match status" value="1"/>
</dbReference>